<evidence type="ECO:0000256" key="1">
    <source>
        <dbReference type="SAM" id="MobiDB-lite"/>
    </source>
</evidence>
<comment type="caution">
    <text evidence="2">The sequence shown here is derived from an EMBL/GenBank/DDBJ whole genome shotgun (WGS) entry which is preliminary data.</text>
</comment>
<dbReference type="Proteomes" id="UP000612055">
    <property type="component" value="Unassembled WGS sequence"/>
</dbReference>
<dbReference type="PANTHER" id="PTHR21580:SF28">
    <property type="entry name" value="BOREALIN N-TERMINAL DOMAIN-CONTAINING PROTEIN-RELATED"/>
    <property type="match status" value="1"/>
</dbReference>
<gene>
    <name evidence="2" type="ORF">HYH03_016162</name>
</gene>
<dbReference type="PANTHER" id="PTHR21580">
    <property type="entry name" value="SHIPPO-1-RELATED"/>
    <property type="match status" value="1"/>
</dbReference>
<feature type="compositionally biased region" description="Basic and acidic residues" evidence="1">
    <location>
        <begin position="362"/>
        <end position="372"/>
    </location>
</feature>
<reference evidence="2" key="1">
    <citation type="journal article" date="2020" name="bioRxiv">
        <title>Comparative genomics of Chlamydomonas.</title>
        <authorList>
            <person name="Craig R.J."/>
            <person name="Hasan A.R."/>
            <person name="Ness R.W."/>
            <person name="Keightley P.D."/>
        </authorList>
    </citation>
    <scope>NUCLEOTIDE SEQUENCE</scope>
    <source>
        <strain evidence="2">CCAP 11/70</strain>
    </source>
</reference>
<protein>
    <submittedName>
        <fullName evidence="2">Uncharacterized protein</fullName>
    </submittedName>
</protein>
<dbReference type="InterPro" id="IPR010736">
    <property type="entry name" value="SHIPPO-rpt"/>
</dbReference>
<dbReference type="EMBL" id="JAEHOE010000136">
    <property type="protein sequence ID" value="KAG2485065.1"/>
    <property type="molecule type" value="Genomic_DNA"/>
</dbReference>
<organism evidence="2 3">
    <name type="scientific">Edaphochlamys debaryana</name>
    <dbReference type="NCBI Taxonomy" id="47281"/>
    <lineage>
        <taxon>Eukaryota</taxon>
        <taxon>Viridiplantae</taxon>
        <taxon>Chlorophyta</taxon>
        <taxon>core chlorophytes</taxon>
        <taxon>Chlorophyceae</taxon>
        <taxon>CS clade</taxon>
        <taxon>Chlamydomonadales</taxon>
        <taxon>Chlamydomonadales incertae sedis</taxon>
        <taxon>Edaphochlamys</taxon>
    </lineage>
</organism>
<evidence type="ECO:0000313" key="3">
    <source>
        <dbReference type="Proteomes" id="UP000612055"/>
    </source>
</evidence>
<feature type="region of interest" description="Disordered" evidence="1">
    <location>
        <begin position="235"/>
        <end position="285"/>
    </location>
</feature>
<evidence type="ECO:0000313" key="2">
    <source>
        <dbReference type="EMBL" id="KAG2485065.1"/>
    </source>
</evidence>
<feature type="region of interest" description="Disordered" evidence="1">
    <location>
        <begin position="54"/>
        <end position="82"/>
    </location>
</feature>
<proteinExistence type="predicted"/>
<name>A0A836BQE8_9CHLO</name>
<accession>A0A836BQE8</accession>
<feature type="region of interest" description="Disordered" evidence="1">
    <location>
        <begin position="347"/>
        <end position="379"/>
    </location>
</feature>
<dbReference type="Pfam" id="PF07004">
    <property type="entry name" value="SHIPPO-rpt"/>
    <property type="match status" value="5"/>
</dbReference>
<dbReference type="AlphaFoldDB" id="A0A836BQE8"/>
<keyword evidence="3" id="KW-1185">Reference proteome</keyword>
<dbReference type="InterPro" id="IPR051291">
    <property type="entry name" value="CIMAP"/>
</dbReference>
<sequence length="502" mass="52151">MQPVQHASERAVFGTAYREQEERRFVSNLHNAGVPNLDTPGPGAYRTAENRLMKTDKASKFGTSAQRPDIPREALSKPGPVYDLPSTLSLQSASFGSPSSMLRAARSARSGSPLRDPRSLMSERFPLENMDIPGPNSYPLIPTTHLSQHASAPHLTFGRASREAAARGNLTAAQLAADPTVTTAAETPGAAYELRSSLASAGTVFTKGAAHYAPERGGNAKGPYIGRLHDDAFKGIESPGPGSYPTGTTLQGSGGAKFGPPSPTRTPKPNEVDVPGPGAHNPNFGAASVRPTSSAFSMGANLRTDFTAFSPNTPGPAAYTLPGTDRVSTAPASPAFSMGLVAGGRTSYMGPRNANPAPDAYGRPDDPRDRSPTKKGFSFGLRERTRSAGTVITNRYHGPLAAAEAMGLESPGPGCYELPNSIAAARSGSPATRFGTSGRDAASKIYISHMHASAEGYGLASPGPGCYNVADAGGVGSATRFSTKVAPKFGTSARFNDKVCTK</sequence>
<dbReference type="OrthoDB" id="429991at2759"/>